<dbReference type="Gene3D" id="3.10.50.40">
    <property type="match status" value="1"/>
</dbReference>
<dbReference type="RefSeq" id="WP_158267304.1">
    <property type="nucleotide sequence ID" value="NZ_JAERMS010000028.1"/>
</dbReference>
<dbReference type="EMBL" id="JAERMS010000028">
    <property type="protein sequence ID" value="MBO1363847.1"/>
    <property type="molecule type" value="Genomic_DNA"/>
</dbReference>
<organism evidence="3 4">
    <name type="scientific">Prevotella illustrans</name>
    <dbReference type="NCBI Taxonomy" id="2800387"/>
    <lineage>
        <taxon>Bacteria</taxon>
        <taxon>Pseudomonadati</taxon>
        <taxon>Bacteroidota</taxon>
        <taxon>Bacteroidia</taxon>
        <taxon>Bacteroidales</taxon>
        <taxon>Prevotellaceae</taxon>
        <taxon>Prevotella</taxon>
    </lineage>
</organism>
<dbReference type="PANTHER" id="PTHR47245:SF2">
    <property type="entry name" value="PEPTIDYL-PROLYL CIS-TRANS ISOMERASE HP_0175-RELATED"/>
    <property type="match status" value="1"/>
</dbReference>
<name>A0ABS3M6P3_9BACT</name>
<dbReference type="Proteomes" id="UP000664265">
    <property type="component" value="Unassembled WGS sequence"/>
</dbReference>
<dbReference type="Pfam" id="PF00639">
    <property type="entry name" value="Rotamase"/>
    <property type="match status" value="1"/>
</dbReference>
<dbReference type="GO" id="GO:0016853">
    <property type="term" value="F:isomerase activity"/>
    <property type="evidence" value="ECO:0007669"/>
    <property type="project" value="UniProtKB-KW"/>
</dbReference>
<dbReference type="PROSITE" id="PS50198">
    <property type="entry name" value="PPIC_PPIASE_2"/>
    <property type="match status" value="1"/>
</dbReference>
<protein>
    <submittedName>
        <fullName evidence="3">Peptidyl-prolyl cis-trans isomerase</fullName>
    </submittedName>
</protein>
<evidence type="ECO:0000313" key="3">
    <source>
        <dbReference type="EMBL" id="MBO1363847.1"/>
    </source>
</evidence>
<gene>
    <name evidence="3" type="ORF">JHU38_08710</name>
</gene>
<sequence>MAFGQNDDPVVMRVNGRPVLRSEFFYCYRQGNVSNRLSLALYIDRFIDYRLKVEAAMAAHLDIQTATNDMEALRAHSSLADFEPEARQYYDTLRRRVEAKGGLVKPAQILIRLGQRAGKQTIAQARMKIDSLYSALRQGADFATMARRFSQDTLSAQNGGEMGWIERGTGLKEFEDVAFALHKGEMSRPFESPEGYHILLLKDKCGFLPYDTLKDELLSLVDLQHLRDKIKQMDGNARKSVAGISSPIIQQKDKEPISPETSRNLLAAKVNRESRMAYAITRREIGDRAVEDEAGLERFFQKNKKNYRWTQPRFYGVAYTAKDKKEIKAVRKALKGLDVTKWKEVIQSAFNRETEHPISAAVGLFRQGDNMIVDQLVFKTGIAPQQDDSYIAVYGKKHSAPKSLNEVRTLVQADYQEALEKEWVRSLRQKYQVEVYRDAIFQNENN</sequence>
<comment type="caution">
    <text evidence="3">The sequence shown here is derived from an EMBL/GenBank/DDBJ whole genome shotgun (WGS) entry which is preliminary data.</text>
</comment>
<evidence type="ECO:0000313" key="4">
    <source>
        <dbReference type="Proteomes" id="UP000664265"/>
    </source>
</evidence>
<keyword evidence="4" id="KW-1185">Reference proteome</keyword>
<accession>A0ABS3M6P3</accession>
<evidence type="ECO:0000256" key="1">
    <source>
        <dbReference type="PROSITE-ProRule" id="PRU00278"/>
    </source>
</evidence>
<dbReference type="InterPro" id="IPR050245">
    <property type="entry name" value="PrsA_foldase"/>
</dbReference>
<reference evidence="3 4" key="1">
    <citation type="submission" date="2021-01" db="EMBL/GenBank/DDBJ databases">
        <title>Prevotella A2931 sp. nov.</title>
        <authorList>
            <person name="Buhl M."/>
            <person name="Oberhettinger P."/>
        </authorList>
    </citation>
    <scope>NUCLEOTIDE SEQUENCE [LARGE SCALE GENOMIC DNA]</scope>
    <source>
        <strain evidence="3 4">A2931</strain>
    </source>
</reference>
<feature type="domain" description="PpiC" evidence="2">
    <location>
        <begin position="101"/>
        <end position="203"/>
    </location>
</feature>
<keyword evidence="1 3" id="KW-0413">Isomerase</keyword>
<keyword evidence="1" id="KW-0697">Rotamase</keyword>
<evidence type="ECO:0000259" key="2">
    <source>
        <dbReference type="PROSITE" id="PS50198"/>
    </source>
</evidence>
<dbReference type="PANTHER" id="PTHR47245">
    <property type="entry name" value="PEPTIDYLPROLYL ISOMERASE"/>
    <property type="match status" value="1"/>
</dbReference>
<dbReference type="InterPro" id="IPR000297">
    <property type="entry name" value="PPIase_PpiC"/>
</dbReference>
<proteinExistence type="predicted"/>
<dbReference type="SUPFAM" id="SSF54534">
    <property type="entry name" value="FKBP-like"/>
    <property type="match status" value="1"/>
</dbReference>
<dbReference type="InterPro" id="IPR046357">
    <property type="entry name" value="PPIase_dom_sf"/>
</dbReference>